<feature type="signal peptide" evidence="1">
    <location>
        <begin position="1"/>
        <end position="29"/>
    </location>
</feature>
<dbReference type="AlphaFoldDB" id="A0AAE3DNL1"/>
<sequence>MNIIKKKFAYLFAMGVFVLGISSSFPVFAASSSNSIIHQREYMTLWVKTDGGNLNVREDASLSAKIVGKLKNGTRISGWSVFGKEADGYSWTHVTAPDINGVEIWGWVVDDYLTGVEPKNNQINSFSADVG</sequence>
<dbReference type="RefSeq" id="WP_308728937.1">
    <property type="nucleotide sequence ID" value="NZ_JAJEQF010000048.1"/>
</dbReference>
<comment type="caution">
    <text evidence="2">The sequence shown here is derived from an EMBL/GenBank/DDBJ whole genome shotgun (WGS) entry which is preliminary data.</text>
</comment>
<keyword evidence="1" id="KW-0732">Signal</keyword>
<organism evidence="2 3">
    <name type="scientific">Gallintestinimicrobium propionicum</name>
    <dbReference type="NCBI Taxonomy" id="2981770"/>
    <lineage>
        <taxon>Bacteria</taxon>
        <taxon>Bacillati</taxon>
        <taxon>Bacillota</taxon>
        <taxon>Clostridia</taxon>
        <taxon>Lachnospirales</taxon>
        <taxon>Lachnospiraceae</taxon>
        <taxon>Gallintestinimicrobium</taxon>
    </lineage>
</organism>
<proteinExistence type="predicted"/>
<dbReference type="EMBL" id="JAJEQF010000048">
    <property type="protein sequence ID" value="MCC2168842.1"/>
    <property type="molecule type" value="Genomic_DNA"/>
</dbReference>
<dbReference type="Proteomes" id="UP001199355">
    <property type="component" value="Unassembled WGS sequence"/>
</dbReference>
<accession>A0AAE3DNL1</accession>
<feature type="chain" id="PRO_5041992345" evidence="1">
    <location>
        <begin position="30"/>
        <end position="131"/>
    </location>
</feature>
<evidence type="ECO:0000313" key="2">
    <source>
        <dbReference type="EMBL" id="MCC2168842.1"/>
    </source>
</evidence>
<name>A0AAE3DNL1_9FIRM</name>
<gene>
    <name evidence="2" type="ORF">LKD45_14310</name>
</gene>
<dbReference type="Gene3D" id="2.30.30.40">
    <property type="entry name" value="SH3 Domains"/>
    <property type="match status" value="1"/>
</dbReference>
<evidence type="ECO:0000256" key="1">
    <source>
        <dbReference type="SAM" id="SignalP"/>
    </source>
</evidence>
<protein>
    <submittedName>
        <fullName evidence="2">SH3 domain-containing protein</fullName>
    </submittedName>
</protein>
<reference evidence="2 3" key="1">
    <citation type="submission" date="2021-10" db="EMBL/GenBank/DDBJ databases">
        <title>Anaerobic single-cell dispensing facilitates the cultivation of human gut bacteria.</title>
        <authorList>
            <person name="Afrizal A."/>
        </authorList>
    </citation>
    <scope>NUCLEOTIDE SEQUENCE [LARGE SCALE GENOMIC DNA]</scope>
    <source>
        <strain evidence="2 3">CLA-AA-H244</strain>
    </source>
</reference>
<evidence type="ECO:0000313" key="3">
    <source>
        <dbReference type="Proteomes" id="UP001199355"/>
    </source>
</evidence>
<keyword evidence="3" id="KW-1185">Reference proteome</keyword>